<dbReference type="InterPro" id="IPR049046">
    <property type="entry name" value="Beta-AFase-like_GH127_middle"/>
</dbReference>
<dbReference type="PATRIC" id="fig|926566.3.peg.1756"/>
<proteinExistence type="predicted"/>
<protein>
    <recommendedName>
        <fullName evidence="5">DUF1680 family protein</fullName>
    </recommendedName>
</protein>
<evidence type="ECO:0000313" key="4">
    <source>
        <dbReference type="Proteomes" id="UP000006056"/>
    </source>
</evidence>
<dbReference type="Pfam" id="PF20736">
    <property type="entry name" value="Glyco_hydro127M"/>
    <property type="match status" value="1"/>
</dbReference>
<accession>I3ZFR0</accession>
<name>I3ZFR0_TERRK</name>
<dbReference type="eggNOG" id="COG3533">
    <property type="taxonomic scope" value="Bacteria"/>
</dbReference>
<feature type="domain" description="Non-reducing end beta-L-arabinofuranosidase-like GH127 catalytic" evidence="1">
    <location>
        <begin position="50"/>
        <end position="422"/>
    </location>
</feature>
<dbReference type="PANTHER" id="PTHR31151">
    <property type="entry name" value="PROLINE-TRNA LIGASE (DUF1680)"/>
    <property type="match status" value="1"/>
</dbReference>
<sequence>MCIAVTRRKVLQWGAILAAAQVTPGLRAQARRPDAMLQIDGRLSPFPMSAVRLLDGEFKRSADVNEKYLDSLQVDRLLHSFRLTAGITSSAKPYGGWEIPNGELRGHFAGGHYLSAVAFASAGAGNTTLREKGNALVAGLAACQKANGNGYLSAYPPELFQRLALGKQVWAPFYTYHKIMAGLVDMYTQTGNEDALKVAEGMAGWSSAYFADMSDAQRQGILRIEYGGMNEVLVNLYSLTGKERYLSQARKFEQPTFLDPLAAHRDELQGLHANTSIPKIIGAARMYEATGDRRYQEIASYFLDDVLSAHTYAIGNTSDDEHWRTPAGSLAGSLSLKNAECCVAYNLMKLERHLSAWTGDARWMDAYERTLFNARLGTQDAAGLKQYFFPLAAGYWRVYGSPEESFWCCTGTGAEDFAKFGDSIYFHANDTVYVNQFIASVLTWKEKGFTLRQETSFPSESQTRLTIQTAQPQERSIAIRIPSWIADGGFVAVNDKRLEAFAEPGSYLVIRRTWHAGDTVTVHLPMALREEPLPGSPNTAAALYGPLVLAGTLGDGPTSGPTKILTGRGTAPEGVPAAAPLPGIKAGTTPGSWLKPVQGKPLHFQAEDKAGAAVEVMPMYQVRDQKYSVYWQRNT</sequence>
<evidence type="ECO:0000313" key="3">
    <source>
        <dbReference type="EMBL" id="AFL88078.1"/>
    </source>
</evidence>
<dbReference type="HOGENOM" id="CLU_008033_2_0_0"/>
<keyword evidence="4" id="KW-1185">Reference proteome</keyword>
<dbReference type="GO" id="GO:0005975">
    <property type="term" value="P:carbohydrate metabolic process"/>
    <property type="evidence" value="ECO:0007669"/>
    <property type="project" value="InterPro"/>
</dbReference>
<reference evidence="3 4" key="1">
    <citation type="submission" date="2012-06" db="EMBL/GenBank/DDBJ databases">
        <title>Complete genome of Terriglobus roseus DSM 18391.</title>
        <authorList>
            <consortium name="US DOE Joint Genome Institute (JGI-PGF)"/>
            <person name="Lucas S."/>
            <person name="Copeland A."/>
            <person name="Lapidus A."/>
            <person name="Glavina del Rio T."/>
            <person name="Dalin E."/>
            <person name="Tice H."/>
            <person name="Bruce D."/>
            <person name="Goodwin L."/>
            <person name="Pitluck S."/>
            <person name="Peters L."/>
            <person name="Mikhailova N."/>
            <person name="Munk A.C.C."/>
            <person name="Kyrpides N."/>
            <person name="Mavromatis K."/>
            <person name="Ivanova N."/>
            <person name="Brettin T."/>
            <person name="Detter J.C."/>
            <person name="Han C."/>
            <person name="Larimer F."/>
            <person name="Land M."/>
            <person name="Hauser L."/>
            <person name="Markowitz V."/>
            <person name="Cheng J.-F."/>
            <person name="Hugenholtz P."/>
            <person name="Woyke T."/>
            <person name="Wu D."/>
            <person name="Brambilla E."/>
            <person name="Klenk H.-P."/>
            <person name="Eisen J.A."/>
        </authorList>
    </citation>
    <scope>NUCLEOTIDE SEQUENCE [LARGE SCALE GENOMIC DNA]</scope>
    <source>
        <strain evidence="4">DSM 18391 / NRRL B-41598 / KBS 63</strain>
    </source>
</reference>
<dbReference type="STRING" id="926566.Terro_1782"/>
<evidence type="ECO:0000259" key="2">
    <source>
        <dbReference type="Pfam" id="PF20736"/>
    </source>
</evidence>
<dbReference type="OrthoDB" id="9757939at2"/>
<feature type="domain" description="Non-reducing end beta-L-arabinofuranosidase-like GH127 middle" evidence="2">
    <location>
        <begin position="431"/>
        <end position="526"/>
    </location>
</feature>
<organism evidence="3 4">
    <name type="scientific">Terriglobus roseus (strain DSM 18391 / NRRL B-41598 / KBS 63)</name>
    <dbReference type="NCBI Taxonomy" id="926566"/>
    <lineage>
        <taxon>Bacteria</taxon>
        <taxon>Pseudomonadati</taxon>
        <taxon>Acidobacteriota</taxon>
        <taxon>Terriglobia</taxon>
        <taxon>Terriglobales</taxon>
        <taxon>Acidobacteriaceae</taxon>
        <taxon>Terriglobus</taxon>
    </lineage>
</organism>
<dbReference type="InterPro" id="IPR006311">
    <property type="entry name" value="TAT_signal"/>
</dbReference>
<gene>
    <name evidence="3" type="ordered locus">Terro_1782</name>
</gene>
<evidence type="ECO:0000259" key="1">
    <source>
        <dbReference type="Pfam" id="PF07944"/>
    </source>
</evidence>
<dbReference type="KEGG" id="trs:Terro_1782"/>
<dbReference type="RefSeq" id="WP_014785647.1">
    <property type="nucleotide sequence ID" value="NC_018014.1"/>
</dbReference>
<dbReference type="InterPro" id="IPR012878">
    <property type="entry name" value="Beta-AFase-like_GH127_cat"/>
</dbReference>
<dbReference type="Proteomes" id="UP000006056">
    <property type="component" value="Chromosome"/>
</dbReference>
<dbReference type="AlphaFoldDB" id="I3ZFR0"/>
<dbReference type="PANTHER" id="PTHR31151:SF0">
    <property type="entry name" value="PROLINE-TRNA LIGASE (DUF1680)"/>
    <property type="match status" value="1"/>
</dbReference>
<dbReference type="PROSITE" id="PS51318">
    <property type="entry name" value="TAT"/>
    <property type="match status" value="1"/>
</dbReference>
<dbReference type="InterPro" id="IPR008928">
    <property type="entry name" value="6-hairpin_glycosidase_sf"/>
</dbReference>
<dbReference type="SUPFAM" id="SSF48208">
    <property type="entry name" value="Six-hairpin glycosidases"/>
    <property type="match status" value="1"/>
</dbReference>
<evidence type="ECO:0008006" key="5">
    <source>
        <dbReference type="Google" id="ProtNLM"/>
    </source>
</evidence>
<dbReference type="Pfam" id="PF07944">
    <property type="entry name" value="Beta-AFase-like_GH127_cat"/>
    <property type="match status" value="1"/>
</dbReference>
<dbReference type="EMBL" id="CP003379">
    <property type="protein sequence ID" value="AFL88078.1"/>
    <property type="molecule type" value="Genomic_DNA"/>
</dbReference>